<sequence>MVSCSRTPLGRSIDLLVQQPAYIHFTRRPDRSVATPRAHAYVSLLYIPSQARPRPARTSPHANTHTIAIAWLPRTLTQEKANRHSTRSRPISQASAAMASGARRSGALALILAAAFAVVVGLAGADFAADRAECADRLMGLATCLTYVQATATARAPTPDCCSGFRQVLGASKKCLCVLVKDRDEPALGLKINVTRAMNLPSVCAIPATFSDCPKILGMAPDAKEAEIFKQYGIEHEGKNATTVGTGTTTPAAAAATGTAGGKSADAKSGAGRRSHAHTALFSGVVSALLASVFVLGC</sequence>
<reference evidence="1" key="1">
    <citation type="submission" date="2021-05" db="EMBL/GenBank/DDBJ databases">
        <authorList>
            <person name="Scholz U."/>
            <person name="Mascher M."/>
            <person name="Fiebig A."/>
        </authorList>
    </citation>
    <scope>NUCLEOTIDE SEQUENCE [LARGE SCALE GENOMIC DNA]</scope>
</reference>
<dbReference type="EnsemblPlants" id="AVESA.00010b.r2.4AG0613340.1">
    <property type="protein sequence ID" value="AVESA.00010b.r2.4AG0613340.1.CDS"/>
    <property type="gene ID" value="AVESA.00010b.r2.4AG0613340"/>
</dbReference>
<protein>
    <submittedName>
        <fullName evidence="1">Uncharacterized protein</fullName>
    </submittedName>
</protein>
<evidence type="ECO:0000313" key="2">
    <source>
        <dbReference type="Proteomes" id="UP001732700"/>
    </source>
</evidence>
<keyword evidence="2" id="KW-1185">Reference proteome</keyword>
<organism evidence="1 2">
    <name type="scientific">Avena sativa</name>
    <name type="common">Oat</name>
    <dbReference type="NCBI Taxonomy" id="4498"/>
    <lineage>
        <taxon>Eukaryota</taxon>
        <taxon>Viridiplantae</taxon>
        <taxon>Streptophyta</taxon>
        <taxon>Embryophyta</taxon>
        <taxon>Tracheophyta</taxon>
        <taxon>Spermatophyta</taxon>
        <taxon>Magnoliopsida</taxon>
        <taxon>Liliopsida</taxon>
        <taxon>Poales</taxon>
        <taxon>Poaceae</taxon>
        <taxon>BOP clade</taxon>
        <taxon>Pooideae</taxon>
        <taxon>Poodae</taxon>
        <taxon>Poeae</taxon>
        <taxon>Poeae Chloroplast Group 1 (Aveneae type)</taxon>
        <taxon>Aveninae</taxon>
        <taxon>Avena</taxon>
    </lineage>
</organism>
<reference evidence="1" key="2">
    <citation type="submission" date="2025-09" db="UniProtKB">
        <authorList>
            <consortium name="EnsemblPlants"/>
        </authorList>
    </citation>
    <scope>IDENTIFICATION</scope>
</reference>
<proteinExistence type="predicted"/>
<accession>A0ACD5WG18</accession>
<name>A0ACD5WG18_AVESA</name>
<dbReference type="Proteomes" id="UP001732700">
    <property type="component" value="Chromosome 4A"/>
</dbReference>
<evidence type="ECO:0000313" key="1">
    <source>
        <dbReference type="EnsemblPlants" id="AVESA.00010b.r2.4AG0613340.1.CDS"/>
    </source>
</evidence>